<dbReference type="AlphaFoldDB" id="A0A975EXQ6"/>
<dbReference type="SMART" id="SM00028">
    <property type="entry name" value="TPR"/>
    <property type="match status" value="3"/>
</dbReference>
<sequence>MAKKLVFNDSGRLKNSPKSVLPALLLISLLFFGCTQNREKEELAQKIYVRAVDEYGDQKFDSCLDFAEKSISLKRDFYQARLLQAKVFYFQDKNSLAQKAIEKLVKQYPEYTEARIWKIRILLQAQEYDEAKKLLDTELSFNNTDWRVYYLYALLAQKQNDFNLRLSMQKHAEQLLQDGNKVYIDLAAVWLQLGLRDRAIDYLEKAKNLSSDEESIDRAIAHLKNGDDIL</sequence>
<protein>
    <submittedName>
        <fullName evidence="2">Tetratricopeptide repeat protein</fullName>
    </submittedName>
</protein>
<dbReference type="InterPro" id="IPR019734">
    <property type="entry name" value="TPR_rpt"/>
</dbReference>
<reference evidence="2" key="2">
    <citation type="journal article" date="2021" name="Microbiol. Resour. Announc.">
        <title>Complete Genome Sequences of Three Human Oral Treponema parvum Isolates.</title>
        <authorList>
            <person name="Zeng H."/>
            <person name="Watt R.M."/>
        </authorList>
    </citation>
    <scope>NUCLEOTIDE SEQUENCE</scope>
    <source>
        <strain evidence="2">ATCC 700773</strain>
    </source>
</reference>
<dbReference type="PROSITE" id="PS51257">
    <property type="entry name" value="PROKAR_LIPOPROTEIN"/>
    <property type="match status" value="1"/>
</dbReference>
<dbReference type="Pfam" id="PF14559">
    <property type="entry name" value="TPR_19"/>
    <property type="match status" value="1"/>
</dbReference>
<evidence type="ECO:0000313" key="3">
    <source>
        <dbReference type="Proteomes" id="UP000671995"/>
    </source>
</evidence>
<dbReference type="EMBL" id="CP054257">
    <property type="protein sequence ID" value="QTQ10851.1"/>
    <property type="molecule type" value="Genomic_DNA"/>
</dbReference>
<gene>
    <name evidence="2" type="ORF">HRI96_00770</name>
</gene>
<organism evidence="2 3">
    <name type="scientific">Treponema parvum</name>
    <dbReference type="NCBI Taxonomy" id="138851"/>
    <lineage>
        <taxon>Bacteria</taxon>
        <taxon>Pseudomonadati</taxon>
        <taxon>Spirochaetota</taxon>
        <taxon>Spirochaetia</taxon>
        <taxon>Spirochaetales</taxon>
        <taxon>Treponemataceae</taxon>
        <taxon>Treponema</taxon>
    </lineage>
</organism>
<keyword evidence="1" id="KW-0802">TPR repeat</keyword>
<evidence type="ECO:0000256" key="1">
    <source>
        <dbReference type="PROSITE-ProRule" id="PRU00339"/>
    </source>
</evidence>
<dbReference type="Gene3D" id="1.25.40.10">
    <property type="entry name" value="Tetratricopeptide repeat domain"/>
    <property type="match status" value="1"/>
</dbReference>
<reference evidence="2" key="1">
    <citation type="submission" date="2020-05" db="EMBL/GenBank/DDBJ databases">
        <authorList>
            <person name="Zeng H."/>
            <person name="Chan Y.K."/>
            <person name="Watt R.M."/>
        </authorList>
    </citation>
    <scope>NUCLEOTIDE SEQUENCE</scope>
    <source>
        <strain evidence="2">ATCC 700773</strain>
    </source>
</reference>
<name>A0A975EXQ6_9SPIR</name>
<dbReference type="Proteomes" id="UP000671995">
    <property type="component" value="Chromosome"/>
</dbReference>
<dbReference type="RefSeq" id="WP_210117647.1">
    <property type="nucleotide sequence ID" value="NZ_CP054257.1"/>
</dbReference>
<proteinExistence type="predicted"/>
<evidence type="ECO:0000313" key="2">
    <source>
        <dbReference type="EMBL" id="QTQ10851.1"/>
    </source>
</evidence>
<feature type="repeat" description="TPR" evidence="1">
    <location>
        <begin position="180"/>
        <end position="213"/>
    </location>
</feature>
<dbReference type="InterPro" id="IPR011990">
    <property type="entry name" value="TPR-like_helical_dom_sf"/>
</dbReference>
<accession>A0A975EXQ6</accession>
<dbReference type="PROSITE" id="PS50005">
    <property type="entry name" value="TPR"/>
    <property type="match status" value="1"/>
</dbReference>
<dbReference type="SUPFAM" id="SSF48452">
    <property type="entry name" value="TPR-like"/>
    <property type="match status" value="1"/>
</dbReference>